<accession>A0A820EJD6</accession>
<dbReference type="EMBL" id="CAJOBD010022108">
    <property type="protein sequence ID" value="CAF4249494.1"/>
    <property type="molecule type" value="Genomic_DNA"/>
</dbReference>
<dbReference type="EMBL" id="CAJOAX010005232">
    <property type="protein sequence ID" value="CAF3940165.1"/>
    <property type="molecule type" value="Genomic_DNA"/>
</dbReference>
<organism evidence="2 3">
    <name type="scientific">Rotaria sordida</name>
    <dbReference type="NCBI Taxonomy" id="392033"/>
    <lineage>
        <taxon>Eukaryota</taxon>
        <taxon>Metazoa</taxon>
        <taxon>Spiralia</taxon>
        <taxon>Gnathifera</taxon>
        <taxon>Rotifera</taxon>
        <taxon>Eurotatoria</taxon>
        <taxon>Bdelloidea</taxon>
        <taxon>Philodinida</taxon>
        <taxon>Philodinidae</taxon>
        <taxon>Rotaria</taxon>
    </lineage>
</organism>
<dbReference type="InterPro" id="IPR036397">
    <property type="entry name" value="RNaseH_sf"/>
</dbReference>
<proteinExistence type="predicted"/>
<evidence type="ECO:0000313" key="1">
    <source>
        <dbReference type="EMBL" id="CAF3940165.1"/>
    </source>
</evidence>
<evidence type="ECO:0000313" key="2">
    <source>
        <dbReference type="EMBL" id="CAF4249494.1"/>
    </source>
</evidence>
<sequence length="63" mass="7408">MEYENKKNHHAQPDIINYLTEEGIEILPHPPYSPDLSSCDFWLNDYIKNNFADRTNEVSLAQK</sequence>
<protein>
    <recommendedName>
        <fullName evidence="4">Transposase</fullName>
    </recommendedName>
</protein>
<evidence type="ECO:0000313" key="3">
    <source>
        <dbReference type="Proteomes" id="UP000663836"/>
    </source>
</evidence>
<evidence type="ECO:0008006" key="4">
    <source>
        <dbReference type="Google" id="ProtNLM"/>
    </source>
</evidence>
<comment type="caution">
    <text evidence="2">The sequence shown here is derived from an EMBL/GenBank/DDBJ whole genome shotgun (WGS) entry which is preliminary data.</text>
</comment>
<name>A0A820EJD6_9BILA</name>
<dbReference type="GO" id="GO:0003676">
    <property type="term" value="F:nucleic acid binding"/>
    <property type="evidence" value="ECO:0007669"/>
    <property type="project" value="InterPro"/>
</dbReference>
<dbReference type="Gene3D" id="3.30.420.10">
    <property type="entry name" value="Ribonuclease H-like superfamily/Ribonuclease H"/>
    <property type="match status" value="1"/>
</dbReference>
<dbReference type="AlphaFoldDB" id="A0A820EJD6"/>
<reference evidence="2" key="1">
    <citation type="submission" date="2021-02" db="EMBL/GenBank/DDBJ databases">
        <authorList>
            <person name="Nowell W R."/>
        </authorList>
    </citation>
    <scope>NUCLEOTIDE SEQUENCE</scope>
</reference>
<feature type="non-terminal residue" evidence="2">
    <location>
        <position position="63"/>
    </location>
</feature>
<gene>
    <name evidence="2" type="ORF">JBS370_LOCUS38654</name>
    <name evidence="1" type="ORF">OTI717_LOCUS25821</name>
</gene>
<dbReference type="Proteomes" id="UP000663823">
    <property type="component" value="Unassembled WGS sequence"/>
</dbReference>
<dbReference type="Proteomes" id="UP000663836">
    <property type="component" value="Unassembled WGS sequence"/>
</dbReference>